<feature type="transmembrane region" description="Helical" evidence="12">
    <location>
        <begin position="135"/>
        <end position="157"/>
    </location>
</feature>
<evidence type="ECO:0000256" key="12">
    <source>
        <dbReference type="HAMAP-Rule" id="MF_01522"/>
    </source>
</evidence>
<evidence type="ECO:0000256" key="1">
    <source>
        <dbReference type="ARBA" id="ARBA00004141"/>
    </source>
</evidence>
<feature type="transmembrane region" description="Helical" evidence="12">
    <location>
        <begin position="371"/>
        <end position="391"/>
    </location>
</feature>
<feature type="transmembrane region" description="Helical" evidence="12">
    <location>
        <begin position="397"/>
        <end position="417"/>
    </location>
</feature>
<dbReference type="OrthoDB" id="9805577at2"/>
<sequence length="657" mass="73027">MLSRISAPSRPDERNRLHYDYTAFFLILTIHRDVHMTHTQQEKAPGLLALSALGIVFGDIGTSPLYTFNTVIQLAGDGSRPETILGLLSTLFWTLIIVTSIKYALFAMRIDNKGEGGVLALMSLLQNNQAKRQKWIIAAGLLGAAFIYGDGAITPAISVLSALEGLELVLPETTDYILPLTIVLLVLIFAIQPLGTAKISRFFAPVMLLWFATLALLGIRSIMNYPAVLWALNPVHALTFFATHGHIALLILGGVFLCVTGAEALYADMGHFGRKPIWIAWYTMALPCLLLNYAGQAAFILSGTDANNNILFRLCPPALQIPLVILATLATIIASQAIISGAFSMTRQAIQLGWLPRMKITQTAEQSYGQIYLGTVNWLLMVVTLSLVILFQSSERLAAAYGIAVSITMLMTTLLLYMAMRKIWHWNKILSLSITAIFILIDVGFCVANMLKVFDGGYVPLLLAMLIFCVMFIWRRGVTRVSQTVAEKTLPVDEFLSSLQADGISRVPGVAVFLTRVQNVAPPVMRWHVKRNQALHDKIIALTIQVLDVPRVREEDKLVLTEKFPGFWQGVAYYGFMEKPNIPELLRQTPPLKACADHESVTYYIGHESIVAKDSTDALPRWQSYLFAWMMRNCLHVTEYYQLPGNQVIEIGRRIAI</sequence>
<dbReference type="Proteomes" id="UP000006859">
    <property type="component" value="Chromosome"/>
</dbReference>
<dbReference type="PANTHER" id="PTHR30540">
    <property type="entry name" value="OSMOTIC STRESS POTASSIUM TRANSPORTER"/>
    <property type="match status" value="1"/>
</dbReference>
<evidence type="ECO:0000256" key="5">
    <source>
        <dbReference type="ARBA" id="ARBA00022538"/>
    </source>
</evidence>
<evidence type="ECO:0000256" key="2">
    <source>
        <dbReference type="ARBA" id="ARBA00007019"/>
    </source>
</evidence>
<feature type="domain" description="K+ potassium transporter integral membrane" evidence="13">
    <location>
        <begin position="48"/>
        <end position="497"/>
    </location>
</feature>
<feature type="transmembrane region" description="Helical" evidence="12">
    <location>
        <begin position="177"/>
        <end position="195"/>
    </location>
</feature>
<dbReference type="AlphaFoldDB" id="E0SC27"/>
<dbReference type="InterPro" id="IPR053951">
    <property type="entry name" value="K_trans_N"/>
</dbReference>
<keyword evidence="7 12" id="KW-0769">Symport</keyword>
<evidence type="ECO:0000313" key="16">
    <source>
        <dbReference type="Proteomes" id="UP000006859"/>
    </source>
</evidence>
<feature type="transmembrane region" description="Helical" evidence="12">
    <location>
        <begin position="429"/>
        <end position="451"/>
    </location>
</feature>
<proteinExistence type="inferred from homology"/>
<dbReference type="InterPro" id="IPR003855">
    <property type="entry name" value="K+_transporter"/>
</dbReference>
<evidence type="ECO:0000256" key="6">
    <source>
        <dbReference type="ARBA" id="ARBA00022692"/>
    </source>
</evidence>
<keyword evidence="12" id="KW-0997">Cell inner membrane</keyword>
<evidence type="ECO:0000259" key="13">
    <source>
        <dbReference type="Pfam" id="PF02705"/>
    </source>
</evidence>
<accession>E0SC27</accession>
<dbReference type="HAMAP" id="MF_01522">
    <property type="entry name" value="Kup"/>
    <property type="match status" value="1"/>
</dbReference>
<evidence type="ECO:0000313" key="15">
    <source>
        <dbReference type="EMBL" id="ADM98495.1"/>
    </source>
</evidence>
<evidence type="ECO:0000256" key="4">
    <source>
        <dbReference type="ARBA" id="ARBA00022475"/>
    </source>
</evidence>
<gene>
    <name evidence="12" type="primary">kup</name>
    <name evidence="15" type="ordered locus">Dda3937_03862</name>
</gene>
<keyword evidence="16" id="KW-1185">Reference proteome</keyword>
<keyword evidence="9 12" id="KW-1133">Transmembrane helix</keyword>
<feature type="transmembrane region" description="Helical" evidence="12">
    <location>
        <begin position="457"/>
        <end position="474"/>
    </location>
</feature>
<comment type="function">
    <text evidence="12">Responsible for the low-affinity transport of potassium into the cell. Likely operates as a K(+):H(+) symporter.</text>
</comment>
<evidence type="ECO:0000259" key="14">
    <source>
        <dbReference type="Pfam" id="PF22776"/>
    </source>
</evidence>
<feature type="transmembrane region" description="Helical" evidence="12">
    <location>
        <begin position="321"/>
        <end position="350"/>
    </location>
</feature>
<dbReference type="GO" id="GO:0005886">
    <property type="term" value="C:plasma membrane"/>
    <property type="evidence" value="ECO:0007669"/>
    <property type="project" value="UniProtKB-SubCell"/>
</dbReference>
<dbReference type="InterPro" id="IPR053952">
    <property type="entry name" value="K_trans_C"/>
</dbReference>
<dbReference type="HOGENOM" id="CLU_008142_4_2_6"/>
<dbReference type="PANTHER" id="PTHR30540:SF79">
    <property type="entry name" value="LOW AFFINITY POTASSIUM TRANSPORT SYSTEM PROTEIN KUP"/>
    <property type="match status" value="1"/>
</dbReference>
<evidence type="ECO:0000256" key="7">
    <source>
        <dbReference type="ARBA" id="ARBA00022847"/>
    </source>
</evidence>
<comment type="subcellular location">
    <subcellularLocation>
        <location evidence="12">Cell inner membrane</location>
        <topology evidence="12">Multi-pass membrane protein</topology>
    </subcellularLocation>
    <subcellularLocation>
        <location evidence="1">Membrane</location>
        <topology evidence="1">Multi-pass membrane protein</topology>
    </subcellularLocation>
</comment>
<reference evidence="15 16" key="1">
    <citation type="journal article" date="2011" name="J. Bacteriol.">
        <title>Genome sequence of the plant-pathogenic bacterium Dickeya dadantii 3937.</title>
        <authorList>
            <person name="Glasner J.D."/>
            <person name="Yang C.H."/>
            <person name="Reverchon S."/>
            <person name="Hugouvieux-Cotte-Pattat N."/>
            <person name="Condemine G."/>
            <person name="Bohin J.P."/>
            <person name="Van Gijsegem F."/>
            <person name="Yang S."/>
            <person name="Franza T."/>
            <person name="Expert D."/>
            <person name="Plunkett G. III"/>
            <person name="San Francisco M.J."/>
            <person name="Charkowski A.O."/>
            <person name="Py B."/>
            <person name="Bell K."/>
            <person name="Rauscher L."/>
            <person name="Rodriguez-Palenzuela P."/>
            <person name="Toussaint A."/>
            <person name="Holeva M.C."/>
            <person name="He S.Y."/>
            <person name="Douet V."/>
            <person name="Boccara M."/>
            <person name="Blanco C."/>
            <person name="Toth I."/>
            <person name="Anderson B.D."/>
            <person name="Biehl B.S."/>
            <person name="Mau B."/>
            <person name="Flynn S.M."/>
            <person name="Barras F."/>
            <person name="Lindeberg M."/>
            <person name="Birch P.R."/>
            <person name="Tsuyumu S."/>
            <person name="Shi X."/>
            <person name="Hibbing M."/>
            <person name="Yap M.N."/>
            <person name="Carpentier M."/>
            <person name="Dassa E."/>
            <person name="Umehara M."/>
            <person name="Kim J.F."/>
            <person name="Rusch M."/>
            <person name="Soni P."/>
            <person name="Mayhew G.F."/>
            <person name="Fouts D.E."/>
            <person name="Gill S.R."/>
            <person name="Blattner F.R."/>
            <person name="Keen N.T."/>
            <person name="Perna N.T."/>
        </authorList>
    </citation>
    <scope>NUCLEOTIDE SEQUENCE [LARGE SCALE GENOMIC DNA]</scope>
    <source>
        <strain evidence="15 16">3937</strain>
    </source>
</reference>
<evidence type="ECO:0000256" key="11">
    <source>
        <dbReference type="ARBA" id="ARBA00023136"/>
    </source>
</evidence>
<dbReference type="KEGG" id="ddd:Dda3937_03862"/>
<keyword evidence="8 12" id="KW-0630">Potassium</keyword>
<keyword evidence="5 12" id="KW-0633">Potassium transport</keyword>
<evidence type="ECO:0000256" key="3">
    <source>
        <dbReference type="ARBA" id="ARBA00022448"/>
    </source>
</evidence>
<organism evidence="15 16">
    <name type="scientific">Dickeya dadantii (strain 3937)</name>
    <name type="common">Erwinia chrysanthemi (strain 3937)</name>
    <dbReference type="NCBI Taxonomy" id="198628"/>
    <lineage>
        <taxon>Bacteria</taxon>
        <taxon>Pseudomonadati</taxon>
        <taxon>Pseudomonadota</taxon>
        <taxon>Gammaproteobacteria</taxon>
        <taxon>Enterobacterales</taxon>
        <taxon>Pectobacteriaceae</taxon>
        <taxon>Dickeya</taxon>
    </lineage>
</organism>
<dbReference type="EMBL" id="CP002038">
    <property type="protein sequence ID" value="ADM98495.1"/>
    <property type="molecule type" value="Genomic_DNA"/>
</dbReference>
<feature type="domain" description="K+ potassium transporter C-terminal" evidence="14">
    <location>
        <begin position="508"/>
        <end position="657"/>
    </location>
</feature>
<name>E0SC27_DICD3</name>
<comment type="catalytic activity">
    <reaction evidence="12">
        <text>K(+)(in) + H(+)(in) = K(+)(out) + H(+)(out)</text>
        <dbReference type="Rhea" id="RHEA:28490"/>
        <dbReference type="ChEBI" id="CHEBI:15378"/>
        <dbReference type="ChEBI" id="CHEBI:29103"/>
    </reaction>
</comment>
<keyword evidence="10 12" id="KW-0406">Ion transport</keyword>
<protein>
    <recommendedName>
        <fullName evidence="12">Low affinity potassium transport system protein Kup</fullName>
    </recommendedName>
    <alternativeName>
        <fullName evidence="12">Kup system potassium uptake protein</fullName>
    </alternativeName>
</protein>
<keyword evidence="6 12" id="KW-0812">Transmembrane</keyword>
<evidence type="ECO:0000256" key="9">
    <source>
        <dbReference type="ARBA" id="ARBA00022989"/>
    </source>
</evidence>
<dbReference type="GO" id="GO:0015293">
    <property type="term" value="F:symporter activity"/>
    <property type="evidence" value="ECO:0007669"/>
    <property type="project" value="UniProtKB-UniRule"/>
</dbReference>
<evidence type="ECO:0000256" key="10">
    <source>
        <dbReference type="ARBA" id="ARBA00023065"/>
    </source>
</evidence>
<dbReference type="InterPro" id="IPR023051">
    <property type="entry name" value="Kup"/>
</dbReference>
<dbReference type="Pfam" id="PF22776">
    <property type="entry name" value="K_trans_C"/>
    <property type="match status" value="1"/>
</dbReference>
<feature type="transmembrane region" description="Helical" evidence="12">
    <location>
        <begin position="279"/>
        <end position="301"/>
    </location>
</feature>
<feature type="transmembrane region" description="Helical" evidence="12">
    <location>
        <begin position="86"/>
        <end position="105"/>
    </location>
</feature>
<dbReference type="GO" id="GO:0015079">
    <property type="term" value="F:potassium ion transmembrane transporter activity"/>
    <property type="evidence" value="ECO:0007669"/>
    <property type="project" value="UniProtKB-UniRule"/>
</dbReference>
<dbReference type="STRING" id="198628.Dda3937_03862"/>
<evidence type="ECO:0000256" key="8">
    <source>
        <dbReference type="ARBA" id="ARBA00022958"/>
    </source>
</evidence>
<dbReference type="Pfam" id="PF02705">
    <property type="entry name" value="K_trans"/>
    <property type="match status" value="1"/>
</dbReference>
<feature type="transmembrane region" description="Helical" evidence="12">
    <location>
        <begin position="46"/>
        <end position="66"/>
    </location>
</feature>
<dbReference type="eggNOG" id="COG3158">
    <property type="taxonomic scope" value="Bacteria"/>
</dbReference>
<keyword evidence="3 12" id="KW-0813">Transport</keyword>
<feature type="transmembrane region" description="Helical" evidence="12">
    <location>
        <begin position="243"/>
        <end position="267"/>
    </location>
</feature>
<keyword evidence="11 12" id="KW-0472">Membrane</keyword>
<keyword evidence="4 12" id="KW-1003">Cell membrane</keyword>
<feature type="transmembrane region" description="Helical" evidence="12">
    <location>
        <begin position="202"/>
        <end position="223"/>
    </location>
</feature>
<comment type="similarity">
    <text evidence="2 12">Belongs to the HAK/KUP transporter (TC 2.A.72) family.</text>
</comment>